<dbReference type="EMBL" id="JABBXH010000001">
    <property type="protein sequence ID" value="NMP30304.1"/>
    <property type="molecule type" value="Genomic_DNA"/>
</dbReference>
<feature type="chain" id="PRO_5030552715" evidence="2">
    <location>
        <begin position="26"/>
        <end position="314"/>
    </location>
</feature>
<evidence type="ECO:0000313" key="4">
    <source>
        <dbReference type="Proteomes" id="UP000568664"/>
    </source>
</evidence>
<feature type="signal peptide" evidence="2">
    <location>
        <begin position="1"/>
        <end position="25"/>
    </location>
</feature>
<gene>
    <name evidence="3" type="ORF">HII17_01915</name>
</gene>
<dbReference type="Proteomes" id="UP000568664">
    <property type="component" value="Unassembled WGS sequence"/>
</dbReference>
<keyword evidence="4" id="KW-1185">Reference proteome</keyword>
<accession>A0A7Y0Q4S9</accession>
<name>A0A7Y0Q4S9_9GAMM</name>
<feature type="compositionally biased region" description="Low complexity" evidence="1">
    <location>
        <begin position="27"/>
        <end position="43"/>
    </location>
</feature>
<dbReference type="InterPro" id="IPR022529">
    <property type="entry name" value="DUF3530"/>
</dbReference>
<evidence type="ECO:0000313" key="3">
    <source>
        <dbReference type="EMBL" id="NMP30304.1"/>
    </source>
</evidence>
<sequence length="314" mass="35164">MFKKFIYILFSISLTLGSFLGTTVAQQTSTEESENSTTQSQETAPTSDIDSSETPAKTADKITINPPVALIDQFEQDIKNSVDETLVKPMLAGTEDFLTITQPDTHSSDKGVAILLPEWSQPATDVKAINFLRQNLPSQGWTTITLQPIAKPENYPSLAQKHSEAIEENQKTLDEYQNKLAPLMTAVMEKAADYPGIFLVIAQGNNAAVLMNLYQQEKVEKPNAFITLSAHMLTSADNQQLANVMAESEIPVLDVVLKKDLTWITHFAPLRKKLAQKELKPYYRQRTLTNFRTGYYPEQHLAKEIKGWLTTIGW</sequence>
<proteinExistence type="predicted"/>
<dbReference type="Pfam" id="PF12048">
    <property type="entry name" value="DUF3530"/>
    <property type="match status" value="1"/>
</dbReference>
<reference evidence="3 4" key="1">
    <citation type="submission" date="2020-04" db="EMBL/GenBank/DDBJ databases">
        <title>Thalassotalea sp. M1531, isolated from the surface of marine red alga.</title>
        <authorList>
            <person name="Pang L."/>
            <person name="Lu D.-C."/>
        </authorList>
    </citation>
    <scope>NUCLEOTIDE SEQUENCE [LARGE SCALE GENOMIC DNA]</scope>
    <source>
        <strain evidence="3 4">M1531</strain>
    </source>
</reference>
<protein>
    <submittedName>
        <fullName evidence="3">DUF3530 family protein</fullName>
    </submittedName>
</protein>
<feature type="region of interest" description="Disordered" evidence="1">
    <location>
        <begin position="27"/>
        <end position="61"/>
    </location>
</feature>
<evidence type="ECO:0000256" key="1">
    <source>
        <dbReference type="SAM" id="MobiDB-lite"/>
    </source>
</evidence>
<comment type="caution">
    <text evidence="3">The sequence shown here is derived from an EMBL/GenBank/DDBJ whole genome shotgun (WGS) entry which is preliminary data.</text>
</comment>
<dbReference type="AlphaFoldDB" id="A0A7Y0Q4S9"/>
<evidence type="ECO:0000256" key="2">
    <source>
        <dbReference type="SAM" id="SignalP"/>
    </source>
</evidence>
<keyword evidence="2" id="KW-0732">Signal</keyword>
<organism evidence="3 4">
    <name type="scientific">Thalassotalea algicola</name>
    <dbReference type="NCBI Taxonomy" id="2716224"/>
    <lineage>
        <taxon>Bacteria</taxon>
        <taxon>Pseudomonadati</taxon>
        <taxon>Pseudomonadota</taxon>
        <taxon>Gammaproteobacteria</taxon>
        <taxon>Alteromonadales</taxon>
        <taxon>Colwelliaceae</taxon>
        <taxon>Thalassotalea</taxon>
    </lineage>
</organism>
<feature type="compositionally biased region" description="Polar residues" evidence="1">
    <location>
        <begin position="44"/>
        <end position="55"/>
    </location>
</feature>
<dbReference type="RefSeq" id="WP_169073626.1">
    <property type="nucleotide sequence ID" value="NZ_JABBXH010000001.1"/>
</dbReference>